<feature type="domain" description="Reverse transcriptase" evidence="8">
    <location>
        <begin position="334"/>
        <end position="513"/>
    </location>
</feature>
<evidence type="ECO:0000256" key="7">
    <source>
        <dbReference type="ARBA" id="ARBA00022918"/>
    </source>
</evidence>
<keyword evidence="2" id="KW-0808">Transferase</keyword>
<dbReference type="GO" id="GO:0003676">
    <property type="term" value="F:nucleic acid binding"/>
    <property type="evidence" value="ECO:0007669"/>
    <property type="project" value="InterPro"/>
</dbReference>
<sequence length="1196" mass="138256">MMETHDGSVSKQRVYPSDLLFIKTLINGIMVRAMVDTGATISLIKLPILKQVKYHHHISGKRGEITLGDGKTKLWQYGTVDLTVTISNIKTKVKAVVVDDLAADFILGLNWLNFYDVHILPRVQQLKIHHNQQQATIGFDKDVENDVTLVQQYNILPGVSCIVKARSSIINANHLYFCGFHQHETGVQVIDGLVAVNNNIVKINIANTSKYPVTLNQDMKIGTISRLSMSTYVYNLEQTLTEFQDHSEQMSNMSEQCNEMINSLSTHLSKPDQHVAITSVLKKYAALLEPNNRKVITPINHVIDTGNHPPISTRPYFKTIQQRKDIQQEIDKMLKNGIIKPSHSPWSSPVILLKKPNGEFRFIVDYRKLNAITRKDAYPQPTTEELLQRLGGHKWFTKLDLKAGYFQIPIQDCDKEKTAFCTQDGLYQFEVLSMGLMNAPPTFQRVMNNIIGYKRWDFVLVYLDDIMIYSNSFEEHVRHLDEILATLSRHQFQLNLKKCLVAVQQVEFLSHIITCDSIQPSRERVQAIIDMPEPRTLAQANRFIGKIGWYRKFIPRFAEIAAPIHKVTNKIKKMKHEFYWHSEQSESFNNLKKLLMTPPLMLKYPHPQAEFILATDASDYAIGCALKQVINGKIHYNYYLSRLLSPTERKYKTIEREALAIFWCMNKLQQYLGGRDVIIHTDHKPLEQFQRKYKFNCKRIEEWLLKYQDMIPQMVDVKYKKGCLNGDADGLSRPELYEHTDEFSGTSDDHVVLNVLTRAMTRRTAQVINNDAGPIPPATRPAATKQLPRTFDFGIERIRDEQKKDGYVQSIIKRLRQQPSYIIHENVLYKLVSRHNSRTKIKLIYIPSSMRTEVLMSYHDHPTAGHFGSKRTWMKLRDCCYWPKMRGDIESYIRSCEKCAKFNIKRSKSPGKLNPIKPPEGQMELVGMDFWGPTREPSANGNRYILVVTDYLTKFVVAKALPNNTAQTAAQTFVEDFIFKFGVPNRLITDQGVHFNNELMRNVAQMIGFDHIKSTPYRPQTNGQVERFNATFRPQLAKLYDENMNNWDEYLLAVVYAYNTGQHSTTGYSPFQLMFGRQPSLPLVRKHATFTLTKPNDYWPRIVRSLKMYHQAARQNIQIQQGLAKARFDHNRSNPIYKPNDLVLWRLPGHLSKLEARYSGPHVVIKETHPSYTIQEQETDIQRKVHVADLQPVFER</sequence>
<dbReference type="InterPro" id="IPR036397">
    <property type="entry name" value="RNaseH_sf"/>
</dbReference>
<dbReference type="Proteomes" id="UP000663828">
    <property type="component" value="Unassembled WGS sequence"/>
</dbReference>
<dbReference type="Gene3D" id="3.30.70.270">
    <property type="match status" value="2"/>
</dbReference>
<dbReference type="GO" id="GO:0004190">
    <property type="term" value="F:aspartic-type endopeptidase activity"/>
    <property type="evidence" value="ECO:0007669"/>
    <property type="project" value="InterPro"/>
</dbReference>
<dbReference type="Gene3D" id="3.10.10.10">
    <property type="entry name" value="HIV Type 1 Reverse Transcriptase, subunit A, domain 1"/>
    <property type="match status" value="1"/>
</dbReference>
<dbReference type="FunFam" id="1.10.340.70:FF:000001">
    <property type="entry name" value="Retrovirus-related Pol polyprotein from transposon gypsy-like Protein"/>
    <property type="match status" value="1"/>
</dbReference>
<reference evidence="10" key="1">
    <citation type="submission" date="2021-02" db="EMBL/GenBank/DDBJ databases">
        <authorList>
            <person name="Nowell W R."/>
        </authorList>
    </citation>
    <scope>NUCLEOTIDE SEQUENCE</scope>
</reference>
<dbReference type="GO" id="GO:0015074">
    <property type="term" value="P:DNA integration"/>
    <property type="evidence" value="ECO:0007669"/>
    <property type="project" value="InterPro"/>
</dbReference>
<dbReference type="Pfam" id="PF17917">
    <property type="entry name" value="RT_RNaseH"/>
    <property type="match status" value="1"/>
</dbReference>
<dbReference type="PROSITE" id="PS00141">
    <property type="entry name" value="ASP_PROTEASE"/>
    <property type="match status" value="1"/>
</dbReference>
<dbReference type="GO" id="GO:0006508">
    <property type="term" value="P:proteolysis"/>
    <property type="evidence" value="ECO:0007669"/>
    <property type="project" value="InterPro"/>
</dbReference>
<dbReference type="InterPro" id="IPR001969">
    <property type="entry name" value="Aspartic_peptidase_AS"/>
</dbReference>
<evidence type="ECO:0000256" key="5">
    <source>
        <dbReference type="ARBA" id="ARBA00022759"/>
    </source>
</evidence>
<dbReference type="Pfam" id="PF17921">
    <property type="entry name" value="Integrase_H2C2"/>
    <property type="match status" value="1"/>
</dbReference>
<dbReference type="CDD" id="cd01647">
    <property type="entry name" value="RT_LTR"/>
    <property type="match status" value="1"/>
</dbReference>
<dbReference type="InterPro" id="IPR000477">
    <property type="entry name" value="RT_dom"/>
</dbReference>
<keyword evidence="4" id="KW-0540">Nuclease</keyword>
<dbReference type="InterPro" id="IPR041588">
    <property type="entry name" value="Integrase_H2C2"/>
</dbReference>
<dbReference type="SUPFAM" id="SSF53098">
    <property type="entry name" value="Ribonuclease H-like"/>
    <property type="match status" value="1"/>
</dbReference>
<dbReference type="InterPro" id="IPR041373">
    <property type="entry name" value="RT_RNaseH"/>
</dbReference>
<evidence type="ECO:0000256" key="6">
    <source>
        <dbReference type="ARBA" id="ARBA00022801"/>
    </source>
</evidence>
<name>A0A814S0H2_ADIRI</name>
<evidence type="ECO:0000259" key="9">
    <source>
        <dbReference type="PROSITE" id="PS50994"/>
    </source>
</evidence>
<dbReference type="InterPro" id="IPR043502">
    <property type="entry name" value="DNA/RNA_pol_sf"/>
</dbReference>
<dbReference type="Pfam" id="PF13975">
    <property type="entry name" value="gag-asp_proteas"/>
    <property type="match status" value="1"/>
</dbReference>
<evidence type="ECO:0000256" key="3">
    <source>
        <dbReference type="ARBA" id="ARBA00022695"/>
    </source>
</evidence>
<evidence type="ECO:0000313" key="11">
    <source>
        <dbReference type="Proteomes" id="UP000663828"/>
    </source>
</evidence>
<gene>
    <name evidence="10" type="ORF">XAT740_LOCUS20436</name>
</gene>
<dbReference type="Gene3D" id="1.10.340.70">
    <property type="match status" value="1"/>
</dbReference>
<evidence type="ECO:0000256" key="2">
    <source>
        <dbReference type="ARBA" id="ARBA00022679"/>
    </source>
</evidence>
<dbReference type="EMBL" id="CAJNOR010001429">
    <property type="protein sequence ID" value="CAF1141313.1"/>
    <property type="molecule type" value="Genomic_DNA"/>
</dbReference>
<keyword evidence="5" id="KW-0255">Endonuclease</keyword>
<dbReference type="PROSITE" id="PS50994">
    <property type="entry name" value="INTEGRASE"/>
    <property type="match status" value="1"/>
</dbReference>
<keyword evidence="11" id="KW-1185">Reference proteome</keyword>
<dbReference type="PANTHER" id="PTHR37984">
    <property type="entry name" value="PROTEIN CBG26694"/>
    <property type="match status" value="1"/>
</dbReference>
<keyword evidence="7" id="KW-0695">RNA-directed DNA polymerase</keyword>
<dbReference type="SUPFAM" id="SSF50630">
    <property type="entry name" value="Acid proteases"/>
    <property type="match status" value="1"/>
</dbReference>
<keyword evidence="3" id="KW-0548">Nucleotidyltransferase</keyword>
<dbReference type="Gene3D" id="2.40.70.10">
    <property type="entry name" value="Acid Proteases"/>
    <property type="match status" value="1"/>
</dbReference>
<proteinExistence type="predicted"/>
<dbReference type="PANTHER" id="PTHR37984:SF5">
    <property type="entry name" value="PROTEIN NYNRIN-LIKE"/>
    <property type="match status" value="1"/>
</dbReference>
<organism evidence="10 11">
    <name type="scientific">Adineta ricciae</name>
    <name type="common">Rotifer</name>
    <dbReference type="NCBI Taxonomy" id="249248"/>
    <lineage>
        <taxon>Eukaryota</taxon>
        <taxon>Metazoa</taxon>
        <taxon>Spiralia</taxon>
        <taxon>Gnathifera</taxon>
        <taxon>Rotifera</taxon>
        <taxon>Eurotatoria</taxon>
        <taxon>Bdelloidea</taxon>
        <taxon>Adinetida</taxon>
        <taxon>Adinetidae</taxon>
        <taxon>Adineta</taxon>
    </lineage>
</organism>
<dbReference type="FunFam" id="3.10.20.370:FF:000001">
    <property type="entry name" value="Retrovirus-related Pol polyprotein from transposon 17.6-like protein"/>
    <property type="match status" value="1"/>
</dbReference>
<dbReference type="GO" id="GO:0004519">
    <property type="term" value="F:endonuclease activity"/>
    <property type="evidence" value="ECO:0007669"/>
    <property type="project" value="UniProtKB-KW"/>
</dbReference>
<dbReference type="GO" id="GO:0003964">
    <property type="term" value="F:RNA-directed DNA polymerase activity"/>
    <property type="evidence" value="ECO:0007669"/>
    <property type="project" value="UniProtKB-KW"/>
</dbReference>
<dbReference type="Gene3D" id="3.30.420.10">
    <property type="entry name" value="Ribonuclease H-like superfamily/Ribonuclease H"/>
    <property type="match status" value="1"/>
</dbReference>
<evidence type="ECO:0000313" key="10">
    <source>
        <dbReference type="EMBL" id="CAF1141313.1"/>
    </source>
</evidence>
<keyword evidence="6" id="KW-0378">Hydrolase</keyword>
<protein>
    <recommendedName>
        <fullName evidence="1">RNA-directed DNA polymerase</fullName>
        <ecNumber evidence="1">2.7.7.49</ecNumber>
    </recommendedName>
</protein>
<dbReference type="InterPro" id="IPR043128">
    <property type="entry name" value="Rev_trsase/Diguanyl_cyclase"/>
</dbReference>
<dbReference type="Pfam" id="PF00665">
    <property type="entry name" value="rve"/>
    <property type="match status" value="1"/>
</dbReference>
<dbReference type="CDD" id="cd09274">
    <property type="entry name" value="RNase_HI_RT_Ty3"/>
    <property type="match status" value="1"/>
</dbReference>
<dbReference type="PROSITE" id="PS50878">
    <property type="entry name" value="RT_POL"/>
    <property type="match status" value="1"/>
</dbReference>
<evidence type="ECO:0000256" key="1">
    <source>
        <dbReference type="ARBA" id="ARBA00012493"/>
    </source>
</evidence>
<dbReference type="EC" id="2.7.7.49" evidence="1"/>
<dbReference type="InterPro" id="IPR021109">
    <property type="entry name" value="Peptidase_aspartic_dom_sf"/>
</dbReference>
<dbReference type="AlphaFoldDB" id="A0A814S0H2"/>
<feature type="domain" description="Integrase catalytic" evidence="9">
    <location>
        <begin position="914"/>
        <end position="1078"/>
    </location>
</feature>
<evidence type="ECO:0000256" key="4">
    <source>
        <dbReference type="ARBA" id="ARBA00022722"/>
    </source>
</evidence>
<dbReference type="FunFam" id="3.30.70.270:FF:000020">
    <property type="entry name" value="Transposon Tf2-6 polyprotein-like Protein"/>
    <property type="match status" value="1"/>
</dbReference>
<comment type="caution">
    <text evidence="10">The sequence shown here is derived from an EMBL/GenBank/DDBJ whole genome shotgun (WGS) entry which is preliminary data.</text>
</comment>
<dbReference type="Pfam" id="PF00078">
    <property type="entry name" value="RVT_1"/>
    <property type="match status" value="1"/>
</dbReference>
<dbReference type="InterPro" id="IPR050951">
    <property type="entry name" value="Retrovirus_Pol_polyprotein"/>
</dbReference>
<dbReference type="CDD" id="cd00303">
    <property type="entry name" value="retropepsin_like"/>
    <property type="match status" value="1"/>
</dbReference>
<dbReference type="FunFam" id="3.30.420.10:FF:000032">
    <property type="entry name" value="Retrovirus-related Pol polyprotein from transposon 297-like Protein"/>
    <property type="match status" value="1"/>
</dbReference>
<evidence type="ECO:0000259" key="8">
    <source>
        <dbReference type="PROSITE" id="PS50878"/>
    </source>
</evidence>
<dbReference type="InterPro" id="IPR001584">
    <property type="entry name" value="Integrase_cat-core"/>
</dbReference>
<dbReference type="InterPro" id="IPR012337">
    <property type="entry name" value="RNaseH-like_sf"/>
</dbReference>
<accession>A0A814S0H2</accession>
<dbReference type="SUPFAM" id="SSF56672">
    <property type="entry name" value="DNA/RNA polymerases"/>
    <property type="match status" value="1"/>
</dbReference>